<name>A0AAD5GQ33_AMBAR</name>
<dbReference type="Proteomes" id="UP001206925">
    <property type="component" value="Unassembled WGS sequence"/>
</dbReference>
<accession>A0AAD5GQ33</accession>
<organism evidence="1 2">
    <name type="scientific">Ambrosia artemisiifolia</name>
    <name type="common">Common ragweed</name>
    <dbReference type="NCBI Taxonomy" id="4212"/>
    <lineage>
        <taxon>Eukaryota</taxon>
        <taxon>Viridiplantae</taxon>
        <taxon>Streptophyta</taxon>
        <taxon>Embryophyta</taxon>
        <taxon>Tracheophyta</taxon>
        <taxon>Spermatophyta</taxon>
        <taxon>Magnoliopsida</taxon>
        <taxon>eudicotyledons</taxon>
        <taxon>Gunneridae</taxon>
        <taxon>Pentapetalae</taxon>
        <taxon>asterids</taxon>
        <taxon>campanulids</taxon>
        <taxon>Asterales</taxon>
        <taxon>Asteraceae</taxon>
        <taxon>Asteroideae</taxon>
        <taxon>Heliantheae alliance</taxon>
        <taxon>Heliantheae</taxon>
        <taxon>Ambrosia</taxon>
    </lineage>
</organism>
<protein>
    <submittedName>
        <fullName evidence="1">Uncharacterized protein</fullName>
    </submittedName>
</protein>
<keyword evidence="2" id="KW-1185">Reference proteome</keyword>
<proteinExistence type="predicted"/>
<evidence type="ECO:0000313" key="1">
    <source>
        <dbReference type="EMBL" id="KAI7748376.1"/>
    </source>
</evidence>
<evidence type="ECO:0000313" key="2">
    <source>
        <dbReference type="Proteomes" id="UP001206925"/>
    </source>
</evidence>
<gene>
    <name evidence="1" type="ORF">M8C21_034014</name>
</gene>
<reference evidence="1" key="1">
    <citation type="submission" date="2022-06" db="EMBL/GenBank/DDBJ databases">
        <title>Uncovering the hologenomic basis of an extraordinary plant invasion.</title>
        <authorList>
            <person name="Bieker V.C."/>
            <person name="Martin M.D."/>
            <person name="Gilbert T."/>
            <person name="Hodgins K."/>
            <person name="Battlay P."/>
            <person name="Petersen B."/>
            <person name="Wilson J."/>
        </authorList>
    </citation>
    <scope>NUCLEOTIDE SEQUENCE</scope>
    <source>
        <strain evidence="1">AA19_3_7</strain>
        <tissue evidence="1">Leaf</tissue>
    </source>
</reference>
<sequence>MLDFLSEFSMQRSNKQDECPAYCYGICSEYDSGGMALQFLSVNSFTSILTRFNNWCIIQCLAKQVDSHRNKNIYM</sequence>
<dbReference type="EMBL" id="JAMZMK010006537">
    <property type="protein sequence ID" value="KAI7748376.1"/>
    <property type="molecule type" value="Genomic_DNA"/>
</dbReference>
<comment type="caution">
    <text evidence="1">The sequence shown here is derived from an EMBL/GenBank/DDBJ whole genome shotgun (WGS) entry which is preliminary data.</text>
</comment>
<dbReference type="AlphaFoldDB" id="A0AAD5GQ33"/>